<name>A0ABW5Q3M3_9BACI</name>
<protein>
    <recommendedName>
        <fullName evidence="3">YhfH family protein</fullName>
    </recommendedName>
</protein>
<reference evidence="2" key="1">
    <citation type="journal article" date="2019" name="Int. J. Syst. Evol. Microbiol.">
        <title>The Global Catalogue of Microorganisms (GCM) 10K type strain sequencing project: providing services to taxonomists for standard genome sequencing and annotation.</title>
        <authorList>
            <consortium name="The Broad Institute Genomics Platform"/>
            <consortium name="The Broad Institute Genome Sequencing Center for Infectious Disease"/>
            <person name="Wu L."/>
            <person name="Ma J."/>
        </authorList>
    </citation>
    <scope>NUCLEOTIDE SEQUENCE [LARGE SCALE GENOMIC DNA]</scope>
    <source>
        <strain evidence="2">TISTR 1858</strain>
    </source>
</reference>
<sequence length="43" mass="4810">MEKEQVGNCSVCGKVVYCHGGFLEGEQEENELFCFACYNAKES</sequence>
<dbReference type="Proteomes" id="UP001597451">
    <property type="component" value="Unassembled WGS sequence"/>
</dbReference>
<proteinExistence type="predicted"/>
<gene>
    <name evidence="1" type="ORF">ACFSUN_14475</name>
</gene>
<dbReference type="RefSeq" id="WP_379562792.1">
    <property type="nucleotide sequence ID" value="NZ_CP085256.1"/>
</dbReference>
<evidence type="ECO:0008006" key="3">
    <source>
        <dbReference type="Google" id="ProtNLM"/>
    </source>
</evidence>
<comment type="caution">
    <text evidence="1">The sequence shown here is derived from an EMBL/GenBank/DDBJ whole genome shotgun (WGS) entry which is preliminary data.</text>
</comment>
<organism evidence="1 2">
    <name type="scientific">Oceanobacillus kapialis</name>
    <dbReference type="NCBI Taxonomy" id="481353"/>
    <lineage>
        <taxon>Bacteria</taxon>
        <taxon>Bacillati</taxon>
        <taxon>Bacillota</taxon>
        <taxon>Bacilli</taxon>
        <taxon>Bacillales</taxon>
        <taxon>Bacillaceae</taxon>
        <taxon>Oceanobacillus</taxon>
    </lineage>
</organism>
<keyword evidence="2" id="KW-1185">Reference proteome</keyword>
<dbReference type="EMBL" id="JBHUMX010000041">
    <property type="protein sequence ID" value="MFD2629990.1"/>
    <property type="molecule type" value="Genomic_DNA"/>
</dbReference>
<evidence type="ECO:0000313" key="2">
    <source>
        <dbReference type="Proteomes" id="UP001597451"/>
    </source>
</evidence>
<accession>A0ABW5Q3M3</accession>
<evidence type="ECO:0000313" key="1">
    <source>
        <dbReference type="EMBL" id="MFD2629990.1"/>
    </source>
</evidence>